<accession>A0ABR4EKW2</accession>
<comment type="caution">
    <text evidence="2">The sequence shown here is derived from an EMBL/GenBank/DDBJ whole genome shotgun (WGS) entry which is preliminary data.</text>
</comment>
<evidence type="ECO:0000256" key="1">
    <source>
        <dbReference type="SAM" id="MobiDB-lite"/>
    </source>
</evidence>
<keyword evidence="3" id="KW-1185">Reference proteome</keyword>
<sequence>MGSFKDLPTETRILVLQHLSSIDLRSFLLSQATCRTFRLLAHEMLSRPPRPPRTARLPEGQDDPTAASASVSPVLARAFAPLLSSAACFTPAERASMRWFLSLNGDVARPFRRLPWAGAGGGGGDQVSKARRDAYLRPGASWRGLSVTFARGPPVTRLEVVKSYSSEHFNAHGRDHVQHLLVDLSASGGFLTVGLLYDLLLCGGGVGDDSAATFGGETGAWDLLLGRRLRSYDLLVEYECFIPDDEQLVDSGPGAEGSAILYVRGGTVEVDDQDRRFGEPEEDDVGWVPEMLGDMPRIRLANVP</sequence>
<organism evidence="2 3">
    <name type="scientific">Diaporthe vaccinii</name>
    <dbReference type="NCBI Taxonomy" id="105482"/>
    <lineage>
        <taxon>Eukaryota</taxon>
        <taxon>Fungi</taxon>
        <taxon>Dikarya</taxon>
        <taxon>Ascomycota</taxon>
        <taxon>Pezizomycotina</taxon>
        <taxon>Sordariomycetes</taxon>
        <taxon>Sordariomycetidae</taxon>
        <taxon>Diaporthales</taxon>
        <taxon>Diaporthaceae</taxon>
        <taxon>Diaporthe</taxon>
        <taxon>Diaporthe eres species complex</taxon>
    </lineage>
</organism>
<gene>
    <name evidence="2" type="ORF">FJTKL_10192</name>
</gene>
<feature type="region of interest" description="Disordered" evidence="1">
    <location>
        <begin position="45"/>
        <end position="68"/>
    </location>
</feature>
<reference evidence="2 3" key="1">
    <citation type="submission" date="2024-03" db="EMBL/GenBank/DDBJ databases">
        <title>A high-quality draft genome sequence of Diaporthe vaccinii, a causative agent of upright dieback and viscid rot disease in cranberry plants.</title>
        <authorList>
            <person name="Sarrasin M."/>
            <person name="Lang B.F."/>
            <person name="Burger G."/>
        </authorList>
    </citation>
    <scope>NUCLEOTIDE SEQUENCE [LARGE SCALE GENOMIC DNA]</scope>
    <source>
        <strain evidence="2 3">IS7</strain>
    </source>
</reference>
<dbReference type="CDD" id="cd09917">
    <property type="entry name" value="F-box_SF"/>
    <property type="match status" value="1"/>
</dbReference>
<evidence type="ECO:0008006" key="4">
    <source>
        <dbReference type="Google" id="ProtNLM"/>
    </source>
</evidence>
<dbReference type="Proteomes" id="UP001600888">
    <property type="component" value="Unassembled WGS sequence"/>
</dbReference>
<evidence type="ECO:0000313" key="3">
    <source>
        <dbReference type="Proteomes" id="UP001600888"/>
    </source>
</evidence>
<protein>
    <recommendedName>
        <fullName evidence="4">F-box domain-containing protein</fullName>
    </recommendedName>
</protein>
<evidence type="ECO:0000313" key="2">
    <source>
        <dbReference type="EMBL" id="KAL2283086.1"/>
    </source>
</evidence>
<name>A0ABR4EKW2_9PEZI</name>
<proteinExistence type="predicted"/>
<dbReference type="EMBL" id="JBAWTH010000045">
    <property type="protein sequence ID" value="KAL2283086.1"/>
    <property type="molecule type" value="Genomic_DNA"/>
</dbReference>